<protein>
    <submittedName>
        <fullName evidence="2">Uncharacterized protein</fullName>
    </submittedName>
</protein>
<organism evidence="2 3">
    <name type="scientific">Evansella caseinilytica</name>
    <dbReference type="NCBI Taxonomy" id="1503961"/>
    <lineage>
        <taxon>Bacteria</taxon>
        <taxon>Bacillati</taxon>
        <taxon>Bacillota</taxon>
        <taxon>Bacilli</taxon>
        <taxon>Bacillales</taxon>
        <taxon>Bacillaceae</taxon>
        <taxon>Evansella</taxon>
    </lineage>
</organism>
<reference evidence="3" key="1">
    <citation type="submission" date="2016-10" db="EMBL/GenBank/DDBJ databases">
        <authorList>
            <person name="Varghese N."/>
            <person name="Submissions S."/>
        </authorList>
    </citation>
    <scope>NUCLEOTIDE SEQUENCE [LARGE SCALE GENOMIC DNA]</scope>
    <source>
        <strain evidence="3">SP</strain>
    </source>
</reference>
<gene>
    <name evidence="2" type="ORF">SAMN05421736_10943</name>
</gene>
<evidence type="ECO:0000313" key="3">
    <source>
        <dbReference type="Proteomes" id="UP000198935"/>
    </source>
</evidence>
<evidence type="ECO:0000313" key="2">
    <source>
        <dbReference type="EMBL" id="SDZ28955.1"/>
    </source>
</evidence>
<dbReference type="STRING" id="1503961.SAMN05421736_10943"/>
<feature type="region of interest" description="Disordered" evidence="1">
    <location>
        <begin position="27"/>
        <end position="69"/>
    </location>
</feature>
<accession>A0A1H3RUF0</accession>
<proteinExistence type="predicted"/>
<evidence type="ECO:0000256" key="1">
    <source>
        <dbReference type="SAM" id="MobiDB-lite"/>
    </source>
</evidence>
<keyword evidence="3" id="KW-1185">Reference proteome</keyword>
<dbReference type="AlphaFoldDB" id="A0A1H3RUF0"/>
<name>A0A1H3RUF0_9BACI</name>
<feature type="compositionally biased region" description="Polar residues" evidence="1">
    <location>
        <begin position="38"/>
        <end position="49"/>
    </location>
</feature>
<dbReference type="EMBL" id="FNPI01000009">
    <property type="protein sequence ID" value="SDZ28955.1"/>
    <property type="molecule type" value="Genomic_DNA"/>
</dbReference>
<dbReference type="Proteomes" id="UP000198935">
    <property type="component" value="Unassembled WGS sequence"/>
</dbReference>
<sequence length="69" mass="7767">MIGNENMSFLNNLIKCEFKKEDIAAARRSRRGSHEQRSVQGTYVSSGGATQRRDSPALYPGLFEQPHKV</sequence>